<comment type="caution">
    <text evidence="9">Lacks conserved residue(s) required for the propagation of feature annotation.</text>
</comment>
<keyword evidence="3 10" id="KW-0479">Metal-binding</keyword>
<dbReference type="Gene3D" id="3.40.390.10">
    <property type="entry name" value="Collagenase (Catalytic Domain)"/>
    <property type="match status" value="1"/>
</dbReference>
<evidence type="ECO:0000256" key="8">
    <source>
        <dbReference type="ARBA" id="ARBA00023180"/>
    </source>
</evidence>
<keyword evidence="16" id="KW-1185">Reference proteome</keyword>
<feature type="binding site" evidence="10">
    <location>
        <position position="253"/>
    </location>
    <ligand>
        <name>Zn(2+)</name>
        <dbReference type="ChEBI" id="CHEBI:29105"/>
        <note>catalytic</note>
    </ligand>
</feature>
<dbReference type="PANTHER" id="PTHR10127:SF831">
    <property type="entry name" value="ZINC METALLOPROTEINASE NAS-37"/>
    <property type="match status" value="1"/>
</dbReference>
<comment type="cofactor">
    <cofactor evidence="10 11">
        <name>Zn(2+)</name>
        <dbReference type="ChEBI" id="CHEBI:29105"/>
    </cofactor>
    <text evidence="10 11">Binds 1 zinc ion per subunit.</text>
</comment>
<organism evidence="16 17">
    <name type="scientific">Acrobeloides nanus</name>
    <dbReference type="NCBI Taxonomy" id="290746"/>
    <lineage>
        <taxon>Eukaryota</taxon>
        <taxon>Metazoa</taxon>
        <taxon>Ecdysozoa</taxon>
        <taxon>Nematoda</taxon>
        <taxon>Chromadorea</taxon>
        <taxon>Rhabditida</taxon>
        <taxon>Tylenchina</taxon>
        <taxon>Cephalobomorpha</taxon>
        <taxon>Cephaloboidea</taxon>
        <taxon>Cephalobidae</taxon>
        <taxon>Acrobeloides</taxon>
    </lineage>
</organism>
<dbReference type="PRINTS" id="PR00480">
    <property type="entry name" value="ASTACIN"/>
</dbReference>
<dbReference type="SMART" id="SM00042">
    <property type="entry name" value="CUB"/>
    <property type="match status" value="1"/>
</dbReference>
<keyword evidence="8" id="KW-0325">Glycoprotein</keyword>
<dbReference type="PROSITE" id="PS01186">
    <property type="entry name" value="EGF_2"/>
    <property type="match status" value="1"/>
</dbReference>
<dbReference type="Gene3D" id="2.20.100.10">
    <property type="entry name" value="Thrombospondin type-1 (TSP1) repeat"/>
    <property type="match status" value="1"/>
</dbReference>
<feature type="domain" description="CUB" evidence="13">
    <location>
        <begin position="414"/>
        <end position="526"/>
    </location>
</feature>
<dbReference type="FunFam" id="3.40.390.10:FF:000028">
    <property type="entry name" value="Zinc metalloproteinase"/>
    <property type="match status" value="1"/>
</dbReference>
<feature type="region of interest" description="Disordered" evidence="12">
    <location>
        <begin position="140"/>
        <end position="166"/>
    </location>
</feature>
<evidence type="ECO:0000256" key="3">
    <source>
        <dbReference type="ARBA" id="ARBA00022723"/>
    </source>
</evidence>
<feature type="domain" description="Peptidase M12A" evidence="15">
    <location>
        <begin position="164"/>
        <end position="369"/>
    </location>
</feature>
<dbReference type="Gene3D" id="2.60.120.290">
    <property type="entry name" value="Spermadhesin, CUB domain"/>
    <property type="match status" value="1"/>
</dbReference>
<dbReference type="SMART" id="SM00235">
    <property type="entry name" value="ZnMc"/>
    <property type="match status" value="1"/>
</dbReference>
<dbReference type="InterPro" id="IPR006026">
    <property type="entry name" value="Peptidase_Metallo"/>
</dbReference>
<dbReference type="GO" id="GO:0018996">
    <property type="term" value="P:molting cycle, collagen and cuticulin-based cuticle"/>
    <property type="evidence" value="ECO:0007669"/>
    <property type="project" value="UniProtKB-ARBA"/>
</dbReference>
<protein>
    <recommendedName>
        <fullName evidence="11">Metalloendopeptidase</fullName>
        <ecNumber evidence="11">3.4.24.-</ecNumber>
    </recommendedName>
</protein>
<dbReference type="InterPro" id="IPR035914">
    <property type="entry name" value="Sperma_CUB_dom_sf"/>
</dbReference>
<dbReference type="Pfam" id="PF01400">
    <property type="entry name" value="Astacin"/>
    <property type="match status" value="1"/>
</dbReference>
<keyword evidence="6 10" id="KW-0482">Metalloprotease</keyword>
<evidence type="ECO:0000256" key="10">
    <source>
        <dbReference type="PROSITE-ProRule" id="PRU01211"/>
    </source>
</evidence>
<dbReference type="PROSITE" id="PS00022">
    <property type="entry name" value="EGF_1"/>
    <property type="match status" value="1"/>
</dbReference>
<feature type="compositionally biased region" description="Acidic residues" evidence="12">
    <location>
        <begin position="551"/>
        <end position="568"/>
    </location>
</feature>
<evidence type="ECO:0000256" key="5">
    <source>
        <dbReference type="ARBA" id="ARBA00022833"/>
    </source>
</evidence>
<evidence type="ECO:0000256" key="11">
    <source>
        <dbReference type="RuleBase" id="RU361183"/>
    </source>
</evidence>
<keyword evidence="1 9" id="KW-0245">EGF-like domain</keyword>
<dbReference type="SMART" id="SM00209">
    <property type="entry name" value="TSP1"/>
    <property type="match status" value="1"/>
</dbReference>
<keyword evidence="5 10" id="KW-0862">Zinc</keyword>
<sequence>MLRLVNNNLVVMIVEEALPSQDVLQNWRYSPEICLFDLKNDSKYMSLSAARHAYKCLEAQLDDVAIVRGLLDQIQLETIKKVGIFDAEVTPKELEKAREKFKTMKVNDGTEASINRPVVENLFENDIVLTVPQAKMILKEIKNAQPPKRSRRPPIDSKKRKPRQAQPTLNSFWKELTIPYKFQLNETRWQEKIRAGLRHIESETCMRFEENGEGPDFLEYIRAGGCWSNVGRYGGKQQVSIGYGCESLGIVSHETLHALGLWHEQSRTDRDNYISIDYENIYRGTEYNFQKRTLTTSDNMGQPYDLGSVMHYGSRAFTTNWDKYFFFHFLMLKFRYTINTKDPKFQQTIGQRERISFKDGKMINLRYCKNVCQKELACLAGGYVDPNNCSRCKCPEGYGGTYCEKLAESNLAACEGIELSAVKGWRWIKSPTIQAGMNCFWRIRAKMSGFKIALYLSGLNFPCKDACSSYIEVKYGEDKTKTGARLCCERPKELWFSEGEEIIVMLKTDQDLVTGWLGFQLYYKLYGPGTTTELPIPSSKELLLTTPGTDATEEPTEPTEEPYTEETEIPEITTEATTTTRTRPTTEITTVTTESTTTTKKARITTELTTVTTTEATTIEPAKWSPFGGWSQCTVSCGGCGTRKRVRACYGGDQKCPGLPYEIEDCGQQVCPIPIQGNRCRGQLLMPCDLLAELDFGTTVKSQTNAIFQDTANKTALPHLLMNSKNAQILKKIHQENFRRHKRFVDGNVQIESGNYCSKVFTYLCPTNFLIINIERKSQKDHKDDILPGDPRLCCKGYYPEDGKCLKLQVSP</sequence>
<evidence type="ECO:0000256" key="9">
    <source>
        <dbReference type="PROSITE-ProRule" id="PRU00076"/>
    </source>
</evidence>
<dbReference type="PROSITE" id="PS50026">
    <property type="entry name" value="EGF_3"/>
    <property type="match status" value="1"/>
</dbReference>
<evidence type="ECO:0000259" key="15">
    <source>
        <dbReference type="PROSITE" id="PS51864"/>
    </source>
</evidence>
<feature type="binding site" evidence="10">
    <location>
        <position position="263"/>
    </location>
    <ligand>
        <name>Zn(2+)</name>
        <dbReference type="ChEBI" id="CHEBI:29105"/>
        <note>catalytic</note>
    </ligand>
</feature>
<dbReference type="SUPFAM" id="SSF82895">
    <property type="entry name" value="TSP-1 type 1 repeat"/>
    <property type="match status" value="1"/>
</dbReference>
<feature type="region of interest" description="Disordered" evidence="12">
    <location>
        <begin position="546"/>
        <end position="568"/>
    </location>
</feature>
<dbReference type="InterPro" id="IPR001506">
    <property type="entry name" value="Peptidase_M12A"/>
</dbReference>
<feature type="disulfide bond" evidence="9">
    <location>
        <begin position="368"/>
        <end position="378"/>
    </location>
</feature>
<evidence type="ECO:0000313" key="16">
    <source>
        <dbReference type="Proteomes" id="UP000887540"/>
    </source>
</evidence>
<evidence type="ECO:0000256" key="12">
    <source>
        <dbReference type="SAM" id="MobiDB-lite"/>
    </source>
</evidence>
<evidence type="ECO:0000256" key="1">
    <source>
        <dbReference type="ARBA" id="ARBA00022536"/>
    </source>
</evidence>
<feature type="compositionally biased region" description="Basic residues" evidence="12">
    <location>
        <begin position="148"/>
        <end position="163"/>
    </location>
</feature>
<dbReference type="GO" id="GO:0006508">
    <property type="term" value="P:proteolysis"/>
    <property type="evidence" value="ECO:0007669"/>
    <property type="project" value="UniProtKB-KW"/>
</dbReference>
<dbReference type="Proteomes" id="UP000887540">
    <property type="component" value="Unplaced"/>
</dbReference>
<dbReference type="InterPro" id="IPR000742">
    <property type="entry name" value="EGF"/>
</dbReference>
<evidence type="ECO:0000259" key="14">
    <source>
        <dbReference type="PROSITE" id="PS50026"/>
    </source>
</evidence>
<dbReference type="SUPFAM" id="SSF49854">
    <property type="entry name" value="Spermadhesin, CUB domain"/>
    <property type="match status" value="1"/>
</dbReference>
<dbReference type="GO" id="GO:0008270">
    <property type="term" value="F:zinc ion binding"/>
    <property type="evidence" value="ECO:0007669"/>
    <property type="project" value="UniProtKB-UniRule"/>
</dbReference>
<dbReference type="InterPro" id="IPR000884">
    <property type="entry name" value="TSP1_rpt"/>
</dbReference>
<accession>A0A914C2L2</accession>
<evidence type="ECO:0000259" key="13">
    <source>
        <dbReference type="PROSITE" id="PS01180"/>
    </source>
</evidence>
<dbReference type="SUPFAM" id="SSF55486">
    <property type="entry name" value="Metalloproteases ('zincins'), catalytic domain"/>
    <property type="match status" value="1"/>
</dbReference>
<dbReference type="Pfam" id="PF00090">
    <property type="entry name" value="TSP_1"/>
    <property type="match status" value="1"/>
</dbReference>
<dbReference type="PROSITE" id="PS01180">
    <property type="entry name" value="CUB"/>
    <property type="match status" value="1"/>
</dbReference>
<keyword evidence="4 10" id="KW-0378">Hydrolase</keyword>
<dbReference type="WBParaSite" id="ACRNAN_Path_1598.g6218.t1">
    <property type="protein sequence ID" value="ACRNAN_Path_1598.g6218.t1"/>
    <property type="gene ID" value="ACRNAN_Path_1598.g6218"/>
</dbReference>
<dbReference type="InterPro" id="IPR000859">
    <property type="entry name" value="CUB_dom"/>
</dbReference>
<evidence type="ECO:0000256" key="2">
    <source>
        <dbReference type="ARBA" id="ARBA00022670"/>
    </source>
</evidence>
<dbReference type="GO" id="GO:0004222">
    <property type="term" value="F:metalloendopeptidase activity"/>
    <property type="evidence" value="ECO:0007669"/>
    <property type="project" value="UniProtKB-UniRule"/>
</dbReference>
<feature type="binding site" evidence="10">
    <location>
        <position position="257"/>
    </location>
    <ligand>
        <name>Zn(2+)</name>
        <dbReference type="ChEBI" id="CHEBI:29105"/>
        <note>catalytic</note>
    </ligand>
</feature>
<evidence type="ECO:0000256" key="4">
    <source>
        <dbReference type="ARBA" id="ARBA00022801"/>
    </source>
</evidence>
<dbReference type="InterPro" id="IPR036383">
    <property type="entry name" value="TSP1_rpt_sf"/>
</dbReference>
<dbReference type="PROSITE" id="PS51864">
    <property type="entry name" value="ASTACIN"/>
    <property type="match status" value="1"/>
</dbReference>
<keyword evidence="7 9" id="KW-1015">Disulfide bond</keyword>
<feature type="disulfide bond" evidence="9">
    <location>
        <begin position="394"/>
        <end position="403"/>
    </location>
</feature>
<evidence type="ECO:0000256" key="6">
    <source>
        <dbReference type="ARBA" id="ARBA00023049"/>
    </source>
</evidence>
<evidence type="ECO:0000256" key="7">
    <source>
        <dbReference type="ARBA" id="ARBA00023157"/>
    </source>
</evidence>
<feature type="domain" description="EGF-like" evidence="14">
    <location>
        <begin position="364"/>
        <end position="404"/>
    </location>
</feature>
<dbReference type="PROSITE" id="PS50092">
    <property type="entry name" value="TSP1"/>
    <property type="match status" value="1"/>
</dbReference>
<reference evidence="17" key="1">
    <citation type="submission" date="2022-11" db="UniProtKB">
        <authorList>
            <consortium name="WormBaseParasite"/>
        </authorList>
    </citation>
    <scope>IDENTIFICATION</scope>
</reference>
<dbReference type="CDD" id="cd04280">
    <property type="entry name" value="ZnMc_astacin_like"/>
    <property type="match status" value="1"/>
</dbReference>
<evidence type="ECO:0000313" key="17">
    <source>
        <dbReference type="WBParaSite" id="ACRNAN_Path_1598.g6218.t1"/>
    </source>
</evidence>
<dbReference type="PANTHER" id="PTHR10127">
    <property type="entry name" value="DISCOIDIN, CUB, EGF, LAMININ , AND ZINC METALLOPROTEASE DOMAIN CONTAINING"/>
    <property type="match status" value="1"/>
</dbReference>
<dbReference type="InterPro" id="IPR034035">
    <property type="entry name" value="Astacin-like_dom"/>
</dbReference>
<dbReference type="InterPro" id="IPR024079">
    <property type="entry name" value="MetalloPept_cat_dom_sf"/>
</dbReference>
<dbReference type="CDD" id="cd00041">
    <property type="entry name" value="CUB"/>
    <property type="match status" value="1"/>
</dbReference>
<proteinExistence type="predicted"/>
<name>A0A914C2L2_9BILA</name>
<dbReference type="EC" id="3.4.24.-" evidence="11"/>
<dbReference type="AlphaFoldDB" id="A0A914C2L2"/>
<feature type="active site" evidence="10">
    <location>
        <position position="254"/>
    </location>
</feature>
<keyword evidence="2 10" id="KW-0645">Protease</keyword>